<evidence type="ECO:0000256" key="1">
    <source>
        <dbReference type="SAM" id="Phobius"/>
    </source>
</evidence>
<dbReference type="EMBL" id="CP075896">
    <property type="protein sequence ID" value="QWB25502.1"/>
    <property type="molecule type" value="Genomic_DNA"/>
</dbReference>
<dbReference type="RefSeq" id="WP_215121312.1">
    <property type="nucleotide sequence ID" value="NZ_CP075896.1"/>
</dbReference>
<evidence type="ECO:0000313" key="2">
    <source>
        <dbReference type="EMBL" id="QWB25502.1"/>
    </source>
</evidence>
<reference evidence="3" key="1">
    <citation type="submission" date="2021-05" db="EMBL/GenBank/DDBJ databases">
        <title>Direct Submission.</title>
        <authorList>
            <person name="Li K."/>
            <person name="Gao J."/>
        </authorList>
    </citation>
    <scope>NUCLEOTIDE SEQUENCE [LARGE SCALE GENOMIC DNA]</scope>
    <source>
        <strain evidence="3">MG62</strain>
    </source>
</reference>
<gene>
    <name evidence="2" type="ORF">KJK29_24675</name>
</gene>
<keyword evidence="1" id="KW-1133">Transmembrane helix</keyword>
<accession>A0ABX8FWZ3</accession>
<organism evidence="2 3">
    <name type="scientific">Streptomyces koelreuteriae</name>
    <dbReference type="NCBI Taxonomy" id="2838015"/>
    <lineage>
        <taxon>Bacteria</taxon>
        <taxon>Bacillati</taxon>
        <taxon>Actinomycetota</taxon>
        <taxon>Actinomycetes</taxon>
        <taxon>Kitasatosporales</taxon>
        <taxon>Streptomycetaceae</taxon>
        <taxon>Streptomyces</taxon>
    </lineage>
</organism>
<dbReference type="Proteomes" id="UP000679629">
    <property type="component" value="Chromosome"/>
</dbReference>
<keyword evidence="1" id="KW-0472">Membrane</keyword>
<proteinExistence type="predicted"/>
<name>A0ABX8FWZ3_9ACTN</name>
<keyword evidence="3" id="KW-1185">Reference proteome</keyword>
<keyword evidence="1" id="KW-0812">Transmembrane</keyword>
<evidence type="ECO:0000313" key="3">
    <source>
        <dbReference type="Proteomes" id="UP000679629"/>
    </source>
</evidence>
<feature type="transmembrane region" description="Helical" evidence="1">
    <location>
        <begin position="34"/>
        <end position="53"/>
    </location>
</feature>
<sequence>MAVPAWLTALLLGLYGDAHHWWDNRAFLTNLLSSFTGLLLGVPFALVVLSHLGSMQADAANRRAAIRRGLEAARLFRATSLKGFAHSNPQQAMTDLIRLRTENAKLRQRLNTGLPSTDPQRRAYVSAIARFFDARETAIQQAFSLSGEAQQAWLDQVAQDWERLDRDVRPRLEEVGGQWMRPDAYTDLRKSGKQLANLSAVPMRKLRRTRQVFDPLEPDIPGPPTSQFEKSIATLRRDADATHEVVVALLEIMRNLSEVERIAT</sequence>
<protein>
    <submittedName>
        <fullName evidence="2">Uncharacterized protein</fullName>
    </submittedName>
</protein>